<dbReference type="EMBL" id="JAKCXM010001636">
    <property type="protein sequence ID" value="KAJ0390776.1"/>
    <property type="molecule type" value="Genomic_DNA"/>
</dbReference>
<evidence type="ECO:0000313" key="1">
    <source>
        <dbReference type="EMBL" id="KAJ0390776.1"/>
    </source>
</evidence>
<comment type="caution">
    <text evidence="1">The sequence shown here is derived from an EMBL/GenBank/DDBJ whole genome shotgun (WGS) entry which is preliminary data.</text>
</comment>
<dbReference type="AlphaFoldDB" id="A0AAD5Q2X7"/>
<reference evidence="1" key="1">
    <citation type="submission" date="2021-12" db="EMBL/GenBank/DDBJ databases">
        <title>Prjna785345.</title>
        <authorList>
            <person name="Rujirawat T."/>
            <person name="Krajaejun T."/>
        </authorList>
    </citation>
    <scope>NUCLEOTIDE SEQUENCE</scope>
    <source>
        <strain evidence="1">Pi057C3</strain>
    </source>
</reference>
<evidence type="ECO:0008006" key="3">
    <source>
        <dbReference type="Google" id="ProtNLM"/>
    </source>
</evidence>
<evidence type="ECO:0000313" key="2">
    <source>
        <dbReference type="Proteomes" id="UP001209570"/>
    </source>
</evidence>
<dbReference type="Proteomes" id="UP001209570">
    <property type="component" value="Unassembled WGS sequence"/>
</dbReference>
<keyword evidence="2" id="KW-1185">Reference proteome</keyword>
<organism evidence="1 2">
    <name type="scientific">Pythium insidiosum</name>
    <name type="common">Pythiosis disease agent</name>
    <dbReference type="NCBI Taxonomy" id="114742"/>
    <lineage>
        <taxon>Eukaryota</taxon>
        <taxon>Sar</taxon>
        <taxon>Stramenopiles</taxon>
        <taxon>Oomycota</taxon>
        <taxon>Peronosporomycetes</taxon>
        <taxon>Pythiales</taxon>
        <taxon>Pythiaceae</taxon>
        <taxon>Pythium</taxon>
    </lineage>
</organism>
<sequence>MLETLVAKNHVLKYLHVTRVGPPTDVRDPGFNAMRDSTLILWAIVGVFNTAGYSVTIRDREGILKYGGEALASAGQAVYDLFLRHQMQRKIESAMAKAAGGLVDEDEVRRMAEQYMGRSKADVKQMQEDIYLKDAIIAGLERYVQELVEKQGGPKVKYETHPTAHPIGFNANDYLADIYDACTRDSRSINSAARLRASAVADLKPFDGRQRDEFKGKSWLSTVRAAFRRDQLTPVRADWGRLQAEFELEYCGATVTPQQRYFEMRRRSSEEPVDYLYRLNVQAREASIALPAS</sequence>
<name>A0AAD5Q2X7_PYTIN</name>
<protein>
    <recommendedName>
        <fullName evidence="3">Retrotransposon gag domain-containing protein</fullName>
    </recommendedName>
</protein>
<gene>
    <name evidence="1" type="ORF">P43SY_012092</name>
</gene>
<accession>A0AAD5Q2X7</accession>
<proteinExistence type="predicted"/>